<keyword evidence="10" id="KW-1185">Reference proteome</keyword>
<dbReference type="NCBIfam" id="TIGR01198">
    <property type="entry name" value="pgl"/>
    <property type="match status" value="1"/>
</dbReference>
<dbReference type="InterPro" id="IPR006148">
    <property type="entry name" value="Glc/Gal-6P_isomerase"/>
</dbReference>
<dbReference type="CDD" id="cd01400">
    <property type="entry name" value="6PGL"/>
    <property type="match status" value="1"/>
</dbReference>
<proteinExistence type="inferred from homology"/>
<dbReference type="InterPro" id="IPR005900">
    <property type="entry name" value="6-phosphogluconolactonase_DevB"/>
</dbReference>
<comment type="caution">
    <text evidence="9">The sequence shown here is derived from an EMBL/GenBank/DDBJ whole genome shotgun (WGS) entry which is preliminary data.</text>
</comment>
<dbReference type="EC" id="3.1.1.31" evidence="5 7"/>
<evidence type="ECO:0000313" key="9">
    <source>
        <dbReference type="EMBL" id="MCF2872860.1"/>
    </source>
</evidence>
<dbReference type="PANTHER" id="PTHR11054:SF0">
    <property type="entry name" value="6-PHOSPHOGLUCONOLACTONASE"/>
    <property type="match status" value="1"/>
</dbReference>
<evidence type="ECO:0000256" key="4">
    <source>
        <dbReference type="ARBA" id="ARBA00010662"/>
    </source>
</evidence>
<feature type="domain" description="Glucosamine/galactosamine-6-phosphate isomerase" evidence="8">
    <location>
        <begin position="8"/>
        <end position="215"/>
    </location>
</feature>
<protein>
    <recommendedName>
        <fullName evidence="6 7">6-phosphogluconolactonase</fullName>
        <shortName evidence="7">6PGL</shortName>
        <ecNumber evidence="5 7">3.1.1.31</ecNumber>
    </recommendedName>
</protein>
<evidence type="ECO:0000256" key="6">
    <source>
        <dbReference type="ARBA" id="ARBA00020337"/>
    </source>
</evidence>
<dbReference type="SUPFAM" id="SSF100950">
    <property type="entry name" value="NagB/RpiA/CoA transferase-like"/>
    <property type="match status" value="1"/>
</dbReference>
<dbReference type="PANTHER" id="PTHR11054">
    <property type="entry name" value="6-PHOSPHOGLUCONOLACTONASE"/>
    <property type="match status" value="1"/>
</dbReference>
<comment type="similarity">
    <text evidence="4 7">Belongs to the glucosamine/galactosamine-6-phosphate isomerase family. 6-phosphogluconolactonase subfamily.</text>
</comment>
<dbReference type="Gene3D" id="3.40.50.1360">
    <property type="match status" value="1"/>
</dbReference>
<dbReference type="Proteomes" id="UP001200557">
    <property type="component" value="Unassembled WGS sequence"/>
</dbReference>
<evidence type="ECO:0000256" key="7">
    <source>
        <dbReference type="RuleBase" id="RU365095"/>
    </source>
</evidence>
<evidence type="ECO:0000256" key="1">
    <source>
        <dbReference type="ARBA" id="ARBA00000832"/>
    </source>
</evidence>
<reference evidence="9 10" key="1">
    <citation type="submission" date="2022-01" db="EMBL/GenBank/DDBJ databases">
        <title>Octadecabacter sp. nov., isolated from a marine alga.</title>
        <authorList>
            <person name="Jin M.S."/>
            <person name="Kim H.M."/>
            <person name="Han D.M."/>
            <person name="Jung J.J."/>
            <person name="Jeon C.O."/>
        </authorList>
    </citation>
    <scope>NUCLEOTIDE SEQUENCE [LARGE SCALE GENOMIC DNA]</scope>
    <source>
        <strain evidence="9 10">G9-8</strain>
    </source>
</reference>
<comment type="catalytic activity">
    <reaction evidence="1 7">
        <text>6-phospho-D-glucono-1,5-lactone + H2O = 6-phospho-D-gluconate + H(+)</text>
        <dbReference type="Rhea" id="RHEA:12556"/>
        <dbReference type="ChEBI" id="CHEBI:15377"/>
        <dbReference type="ChEBI" id="CHEBI:15378"/>
        <dbReference type="ChEBI" id="CHEBI:57955"/>
        <dbReference type="ChEBI" id="CHEBI:58759"/>
        <dbReference type="EC" id="3.1.1.31"/>
    </reaction>
</comment>
<keyword evidence="7 9" id="KW-0378">Hydrolase</keyword>
<organism evidence="9 10">
    <name type="scientific">Octadecabacter dasysiphoniae</name>
    <dbReference type="NCBI Taxonomy" id="2909341"/>
    <lineage>
        <taxon>Bacteria</taxon>
        <taxon>Pseudomonadati</taxon>
        <taxon>Pseudomonadota</taxon>
        <taxon>Alphaproteobacteria</taxon>
        <taxon>Rhodobacterales</taxon>
        <taxon>Roseobacteraceae</taxon>
        <taxon>Octadecabacter</taxon>
    </lineage>
</organism>
<evidence type="ECO:0000259" key="8">
    <source>
        <dbReference type="Pfam" id="PF01182"/>
    </source>
</evidence>
<dbReference type="EMBL" id="JAKGAQ010000005">
    <property type="protein sequence ID" value="MCF2872860.1"/>
    <property type="molecule type" value="Genomic_DNA"/>
</dbReference>
<comment type="pathway">
    <text evidence="3 7">Carbohydrate degradation; pentose phosphate pathway; D-ribulose 5-phosphate from D-glucose 6-phosphate (oxidative stage): step 2/3.</text>
</comment>
<sequence>MELIEYPDVEMMMMDLGNTLAGELEQHLLGHDHVSFAVPGGTTPGPIFDVLCGAKRIDWARVHVMLTDERLVPQDHDRSNTRLVKERLLVDAASAANYVSYLPSADVPGADVAQLSKLVEPHLPISVMLLGMGADMHTASIFPNSDELETALTTPYPLVAVQPPDGLEPRLSLSATALKGAMSRHIVITGSQKREALERAKSLSPKDAPIAAVLAGSIVHWAEK</sequence>
<comment type="function">
    <text evidence="2 7">Hydrolysis of 6-phosphogluconolactone to 6-phosphogluconate.</text>
</comment>
<dbReference type="InterPro" id="IPR039104">
    <property type="entry name" value="6PGL"/>
</dbReference>
<dbReference type="InterPro" id="IPR037171">
    <property type="entry name" value="NagB/RpiA_transferase-like"/>
</dbReference>
<evidence type="ECO:0000256" key="3">
    <source>
        <dbReference type="ARBA" id="ARBA00004961"/>
    </source>
</evidence>
<accession>A0ABS9D006</accession>
<dbReference type="GO" id="GO:0017057">
    <property type="term" value="F:6-phosphogluconolactonase activity"/>
    <property type="evidence" value="ECO:0007669"/>
    <property type="project" value="UniProtKB-EC"/>
</dbReference>
<dbReference type="Pfam" id="PF01182">
    <property type="entry name" value="Glucosamine_iso"/>
    <property type="match status" value="1"/>
</dbReference>
<name>A0ABS9D006_9RHOB</name>
<evidence type="ECO:0000313" key="10">
    <source>
        <dbReference type="Proteomes" id="UP001200557"/>
    </source>
</evidence>
<dbReference type="RefSeq" id="WP_235227183.1">
    <property type="nucleotide sequence ID" value="NZ_JAKGAQ010000005.1"/>
</dbReference>
<evidence type="ECO:0000256" key="5">
    <source>
        <dbReference type="ARBA" id="ARBA00013198"/>
    </source>
</evidence>
<evidence type="ECO:0000256" key="2">
    <source>
        <dbReference type="ARBA" id="ARBA00002681"/>
    </source>
</evidence>
<gene>
    <name evidence="7 9" type="primary">pgl</name>
    <name evidence="9" type="ORF">L0664_17465</name>
</gene>